<dbReference type="AlphaFoldDB" id="A0A6V3T205"/>
<name>A0A6V3T205_9EUKA</name>
<proteinExistence type="predicted"/>
<sequence>MLSLFCRRAKKPGLGVLRKSYSKGKYQAYNQMWNFGIRFGIVSIAAGGAALVYYAPKHRSKIAGEVAEITSETLNDMVLQQSTKELAMKVTHHLLHDEKTKEALVELIRDVIRQPQTYEALRDLIIWLLKQEWLIKETAGIAAWSTHYILDDAWVQNWLKATVLEILVEFFKSDEFKRIIAAEAARKRARRNV</sequence>
<keyword evidence="1" id="KW-0812">Transmembrane</keyword>
<keyword evidence="1" id="KW-1133">Transmembrane helix</keyword>
<gene>
    <name evidence="2" type="ORF">LGLO00237_LOCUS31218</name>
</gene>
<organism evidence="2">
    <name type="scientific">Lotharella globosa</name>
    <dbReference type="NCBI Taxonomy" id="91324"/>
    <lineage>
        <taxon>Eukaryota</taxon>
        <taxon>Sar</taxon>
        <taxon>Rhizaria</taxon>
        <taxon>Cercozoa</taxon>
        <taxon>Chlorarachniophyceae</taxon>
        <taxon>Lotharella</taxon>
    </lineage>
</organism>
<reference evidence="2" key="1">
    <citation type="submission" date="2021-01" db="EMBL/GenBank/DDBJ databases">
        <authorList>
            <person name="Corre E."/>
            <person name="Pelletier E."/>
            <person name="Niang G."/>
            <person name="Scheremetjew M."/>
            <person name="Finn R."/>
            <person name="Kale V."/>
            <person name="Holt S."/>
            <person name="Cochrane G."/>
            <person name="Meng A."/>
            <person name="Brown T."/>
            <person name="Cohen L."/>
        </authorList>
    </citation>
    <scope>NUCLEOTIDE SEQUENCE</scope>
    <source>
        <strain evidence="2">CCCM811</strain>
    </source>
</reference>
<feature type="transmembrane region" description="Helical" evidence="1">
    <location>
        <begin position="35"/>
        <end position="55"/>
    </location>
</feature>
<accession>A0A6V3T205</accession>
<protein>
    <submittedName>
        <fullName evidence="2">Uncharacterized protein</fullName>
    </submittedName>
</protein>
<evidence type="ECO:0000313" key="2">
    <source>
        <dbReference type="EMBL" id="CAE0679435.1"/>
    </source>
</evidence>
<dbReference type="PANTHER" id="PTHR37935:SF1">
    <property type="entry name" value="CHROMOSOME UNDETERMINED SCAFFOLD_14, WHOLE GENOME SHOTGUN SEQUENCE"/>
    <property type="match status" value="1"/>
</dbReference>
<evidence type="ECO:0000256" key="1">
    <source>
        <dbReference type="SAM" id="Phobius"/>
    </source>
</evidence>
<dbReference type="EMBL" id="HBIV01044486">
    <property type="protein sequence ID" value="CAE0679435.1"/>
    <property type="molecule type" value="Transcribed_RNA"/>
</dbReference>
<keyword evidence="1" id="KW-0472">Membrane</keyword>
<dbReference type="PANTHER" id="PTHR37935">
    <property type="entry name" value="CHROMOSOME UNDETERMINED SCAFFOLD_14, WHOLE GENOME SHOTGUN SEQUENCE"/>
    <property type="match status" value="1"/>
</dbReference>